<keyword evidence="8" id="KW-1185">Reference proteome</keyword>
<keyword evidence="7" id="KW-0966">Cell projection</keyword>
<dbReference type="PANTHER" id="PTHR34773">
    <property type="entry name" value="FLAGELLAR SECRETION CHAPERONE FLIS"/>
    <property type="match status" value="1"/>
</dbReference>
<sequence>MGYSQAYSAYRETGVKTASQGKLVVMLYDEAVKQLNFALAHFSADEKIGAQHIEAFNKNILKTQEIITELMVALDMEAGGDISKNLMSLYIFFNKELLNANISRDKKKIGFVCDMMSQLRDAWSVASASAGATPAPAVHTGIDING</sequence>
<dbReference type="InterPro" id="IPR003713">
    <property type="entry name" value="FliS"/>
</dbReference>
<keyword evidence="5" id="KW-0143">Chaperone</keyword>
<dbReference type="EMBL" id="CP002696">
    <property type="protein sequence ID" value="AEE15941.1"/>
    <property type="molecule type" value="Genomic_DNA"/>
</dbReference>
<evidence type="ECO:0000313" key="7">
    <source>
        <dbReference type="EMBL" id="AEE15941.1"/>
    </source>
</evidence>
<evidence type="ECO:0000256" key="5">
    <source>
        <dbReference type="ARBA" id="ARBA00023186"/>
    </source>
</evidence>
<dbReference type="GO" id="GO:0044780">
    <property type="term" value="P:bacterial-type flagellum assembly"/>
    <property type="evidence" value="ECO:0007669"/>
    <property type="project" value="InterPro"/>
</dbReference>
<dbReference type="AlphaFoldDB" id="F4LP65"/>
<gene>
    <name evidence="7" type="ordered locus">Trebr_0498</name>
</gene>
<dbReference type="InterPro" id="IPR036584">
    <property type="entry name" value="FliS_sf"/>
</dbReference>
<keyword evidence="7" id="KW-0282">Flagellum</keyword>
<evidence type="ECO:0000256" key="1">
    <source>
        <dbReference type="ARBA" id="ARBA00004514"/>
    </source>
</evidence>
<keyword evidence="4 6" id="KW-1005">Bacterial flagellum biogenesis</keyword>
<dbReference type="GO" id="GO:0071973">
    <property type="term" value="P:bacterial-type flagellum-dependent cell motility"/>
    <property type="evidence" value="ECO:0007669"/>
    <property type="project" value="TreeGrafter"/>
</dbReference>
<dbReference type="Proteomes" id="UP000006546">
    <property type="component" value="Chromosome"/>
</dbReference>
<dbReference type="HOGENOM" id="CLU_080373_3_0_12"/>
<dbReference type="GO" id="GO:0005829">
    <property type="term" value="C:cytosol"/>
    <property type="evidence" value="ECO:0007669"/>
    <property type="project" value="UniProtKB-SubCell"/>
</dbReference>
<protein>
    <recommendedName>
        <fullName evidence="6">Flagellar secretion chaperone FliS</fullName>
    </recommendedName>
</protein>
<comment type="similarity">
    <text evidence="2 6">Belongs to the FliS family.</text>
</comment>
<dbReference type="KEGG" id="tbe:Trebr_0498"/>
<dbReference type="eggNOG" id="COG1516">
    <property type="taxonomic scope" value="Bacteria"/>
</dbReference>
<comment type="subcellular location">
    <subcellularLocation>
        <location evidence="1 6">Cytoplasm</location>
        <location evidence="1 6">Cytosol</location>
    </subcellularLocation>
</comment>
<proteinExistence type="inferred from homology"/>
<dbReference type="OrthoDB" id="1524959at2"/>
<dbReference type="Pfam" id="PF02561">
    <property type="entry name" value="FliS"/>
    <property type="match status" value="1"/>
</dbReference>
<reference evidence="8" key="1">
    <citation type="submission" date="2011-04" db="EMBL/GenBank/DDBJ databases">
        <title>The complete genome of Treponema brennaborense DSM 12168.</title>
        <authorList>
            <person name="Lucas S."/>
            <person name="Han J."/>
            <person name="Lapidus A."/>
            <person name="Bruce D."/>
            <person name="Goodwin L."/>
            <person name="Pitluck S."/>
            <person name="Peters L."/>
            <person name="Kyrpides N."/>
            <person name="Mavromatis K."/>
            <person name="Ivanova N."/>
            <person name="Mikhailova N."/>
            <person name="Pagani I."/>
            <person name="Teshima H."/>
            <person name="Detter J.C."/>
            <person name="Tapia R."/>
            <person name="Han C."/>
            <person name="Land M."/>
            <person name="Hauser L."/>
            <person name="Markowitz V."/>
            <person name="Cheng J.-F."/>
            <person name="Hugenholtz P."/>
            <person name="Woyke T."/>
            <person name="Wu D."/>
            <person name="Gronow S."/>
            <person name="Wellnitz S."/>
            <person name="Brambilla E."/>
            <person name="Klenk H.-P."/>
            <person name="Eisen J.A."/>
        </authorList>
    </citation>
    <scope>NUCLEOTIDE SEQUENCE [LARGE SCALE GENOMIC DNA]</scope>
    <source>
        <strain evidence="8">DSM 12168 / CIP 105900 / DD5/3</strain>
    </source>
</reference>
<evidence type="ECO:0000256" key="2">
    <source>
        <dbReference type="ARBA" id="ARBA00008787"/>
    </source>
</evidence>
<name>F4LP65_TREBD</name>
<dbReference type="SUPFAM" id="SSF101116">
    <property type="entry name" value="Flagellar export chaperone FliS"/>
    <property type="match status" value="1"/>
</dbReference>
<evidence type="ECO:0000313" key="8">
    <source>
        <dbReference type="Proteomes" id="UP000006546"/>
    </source>
</evidence>
<dbReference type="PANTHER" id="PTHR34773:SF1">
    <property type="entry name" value="FLAGELLAR SECRETION CHAPERONE FLIS"/>
    <property type="match status" value="1"/>
</dbReference>
<dbReference type="RefSeq" id="WP_013757660.1">
    <property type="nucleotide sequence ID" value="NC_015500.1"/>
</dbReference>
<keyword evidence="3 6" id="KW-0963">Cytoplasm</keyword>
<keyword evidence="7" id="KW-0969">Cilium</keyword>
<organism evidence="7 8">
    <name type="scientific">Treponema brennaborense (strain DSM 12168 / CIP 105900 / DD5/3)</name>
    <dbReference type="NCBI Taxonomy" id="906968"/>
    <lineage>
        <taxon>Bacteria</taxon>
        <taxon>Pseudomonadati</taxon>
        <taxon>Spirochaetota</taxon>
        <taxon>Spirochaetia</taxon>
        <taxon>Spirochaetales</taxon>
        <taxon>Treponemataceae</taxon>
        <taxon>Treponema</taxon>
    </lineage>
</organism>
<dbReference type="PIRSF" id="PIRSF039090">
    <property type="entry name" value="Flis"/>
    <property type="match status" value="1"/>
</dbReference>
<dbReference type="Gene3D" id="1.20.120.340">
    <property type="entry name" value="Flagellar protein FliS"/>
    <property type="match status" value="1"/>
</dbReference>
<accession>F4LP65</accession>
<evidence type="ECO:0000256" key="3">
    <source>
        <dbReference type="ARBA" id="ARBA00022490"/>
    </source>
</evidence>
<dbReference type="CDD" id="cd16098">
    <property type="entry name" value="FliS"/>
    <property type="match status" value="1"/>
</dbReference>
<evidence type="ECO:0000256" key="4">
    <source>
        <dbReference type="ARBA" id="ARBA00022795"/>
    </source>
</evidence>
<evidence type="ECO:0000256" key="6">
    <source>
        <dbReference type="PIRNR" id="PIRNR039090"/>
    </source>
</evidence>
<dbReference type="STRING" id="906968.Trebr_0498"/>
<dbReference type="NCBIfam" id="TIGR00208">
    <property type="entry name" value="fliS"/>
    <property type="match status" value="1"/>
</dbReference>